<dbReference type="PROSITE" id="PS51186">
    <property type="entry name" value="GNAT"/>
    <property type="match status" value="1"/>
</dbReference>
<dbReference type="PANTHER" id="PTHR43800:SF1">
    <property type="entry name" value="PEPTIDYL-LYSINE N-ACETYLTRANSFERASE YJAB"/>
    <property type="match status" value="1"/>
</dbReference>
<accession>A0ABW3UT87</accession>
<evidence type="ECO:0000259" key="3">
    <source>
        <dbReference type="PROSITE" id="PS51186"/>
    </source>
</evidence>
<dbReference type="CDD" id="cd04301">
    <property type="entry name" value="NAT_SF"/>
    <property type="match status" value="1"/>
</dbReference>
<evidence type="ECO:0000313" key="5">
    <source>
        <dbReference type="Proteomes" id="UP001597180"/>
    </source>
</evidence>
<sequence length="177" mass="20271">MSYSYRLAAEDDAEQVLRVIQGAYESIRQLGIEFRAVNADLEMVADNIRDNACYVLLDEDSIVATLSLKSLKEVTPHPFLYWFAVDPLRSGQGLGDLLLTYVEERIVRDQLHAEAVTLATSRKHPWLLPMYERRGYERFFERDLGTDDKLVYLTKKLTAAEAATMTLGGTYHESNRY</sequence>
<name>A0ABW3UT87_9BACL</name>
<organism evidence="4 5">
    <name type="scientific">Paenibacillus vulneris</name>
    <dbReference type="NCBI Taxonomy" id="1133364"/>
    <lineage>
        <taxon>Bacteria</taxon>
        <taxon>Bacillati</taxon>
        <taxon>Bacillota</taxon>
        <taxon>Bacilli</taxon>
        <taxon>Bacillales</taxon>
        <taxon>Paenibacillaceae</taxon>
        <taxon>Paenibacillus</taxon>
    </lineage>
</organism>
<dbReference type="Gene3D" id="3.40.630.30">
    <property type="match status" value="1"/>
</dbReference>
<dbReference type="Proteomes" id="UP001597180">
    <property type="component" value="Unassembled WGS sequence"/>
</dbReference>
<evidence type="ECO:0000313" key="4">
    <source>
        <dbReference type="EMBL" id="MFD1223687.1"/>
    </source>
</evidence>
<keyword evidence="2 4" id="KW-0012">Acyltransferase</keyword>
<feature type="domain" description="N-acetyltransferase" evidence="3">
    <location>
        <begin position="3"/>
        <end position="158"/>
    </location>
</feature>
<keyword evidence="1 4" id="KW-0808">Transferase</keyword>
<dbReference type="InterPro" id="IPR000182">
    <property type="entry name" value="GNAT_dom"/>
</dbReference>
<dbReference type="EC" id="2.3.-.-" evidence="4"/>
<dbReference type="EMBL" id="JBHTLU010000036">
    <property type="protein sequence ID" value="MFD1223687.1"/>
    <property type="molecule type" value="Genomic_DNA"/>
</dbReference>
<keyword evidence="5" id="KW-1185">Reference proteome</keyword>
<proteinExistence type="predicted"/>
<dbReference type="PANTHER" id="PTHR43800">
    <property type="entry name" value="PEPTIDYL-LYSINE N-ACETYLTRANSFERASE YJAB"/>
    <property type="match status" value="1"/>
</dbReference>
<dbReference type="SUPFAM" id="SSF55729">
    <property type="entry name" value="Acyl-CoA N-acyltransferases (Nat)"/>
    <property type="match status" value="1"/>
</dbReference>
<dbReference type="GO" id="GO:0016746">
    <property type="term" value="F:acyltransferase activity"/>
    <property type="evidence" value="ECO:0007669"/>
    <property type="project" value="UniProtKB-KW"/>
</dbReference>
<comment type="caution">
    <text evidence="4">The sequence shown here is derived from an EMBL/GenBank/DDBJ whole genome shotgun (WGS) entry which is preliminary data.</text>
</comment>
<gene>
    <name evidence="4" type="ORF">ACFQ4B_26550</name>
</gene>
<evidence type="ECO:0000256" key="2">
    <source>
        <dbReference type="ARBA" id="ARBA00023315"/>
    </source>
</evidence>
<evidence type="ECO:0000256" key="1">
    <source>
        <dbReference type="ARBA" id="ARBA00022679"/>
    </source>
</evidence>
<protein>
    <submittedName>
        <fullName evidence="4">GNAT family N-acetyltransferase</fullName>
        <ecNumber evidence="4">2.3.-.-</ecNumber>
    </submittedName>
</protein>
<dbReference type="InterPro" id="IPR016181">
    <property type="entry name" value="Acyl_CoA_acyltransferase"/>
</dbReference>
<dbReference type="Pfam" id="PF00583">
    <property type="entry name" value="Acetyltransf_1"/>
    <property type="match status" value="1"/>
</dbReference>
<dbReference type="RefSeq" id="WP_345587877.1">
    <property type="nucleotide sequence ID" value="NZ_BAABJG010000014.1"/>
</dbReference>
<reference evidence="5" key="1">
    <citation type="journal article" date="2019" name="Int. J. Syst. Evol. Microbiol.">
        <title>The Global Catalogue of Microorganisms (GCM) 10K type strain sequencing project: providing services to taxonomists for standard genome sequencing and annotation.</title>
        <authorList>
            <consortium name="The Broad Institute Genomics Platform"/>
            <consortium name="The Broad Institute Genome Sequencing Center for Infectious Disease"/>
            <person name="Wu L."/>
            <person name="Ma J."/>
        </authorList>
    </citation>
    <scope>NUCLEOTIDE SEQUENCE [LARGE SCALE GENOMIC DNA]</scope>
    <source>
        <strain evidence="5">CCUG 53270</strain>
    </source>
</reference>